<protein>
    <recommendedName>
        <fullName evidence="3">BTB domain-containing protein</fullName>
    </recommendedName>
</protein>
<keyword evidence="2" id="KW-1185">Reference proteome</keyword>
<name>A0A4Z1KRH3_9HELO</name>
<dbReference type="EMBL" id="PQXO01000209">
    <property type="protein sequence ID" value="TGO87702.1"/>
    <property type="molecule type" value="Genomic_DNA"/>
</dbReference>
<comment type="caution">
    <text evidence="1">The sequence shown here is derived from an EMBL/GenBank/DDBJ whole genome shotgun (WGS) entry which is preliminary data.</text>
</comment>
<sequence>MSDNTQDVQVKGSCVQKPAETVSFLIENQEIHVNKAILFRKVHRFRGESFPITLNIDLLSFVAFTIWLHGDILPELNSVYHEEQGHITYFGYDPEALYKFATALNLEPLADNIMDCMRKAHLSVGIGFTKAQIEKIYNDRIIRCGFSLFASLWIRLEETRPNNYLKLLTKADRDELLKNEFIAVDVNLHRQAWFSGNQSRCRFHLHQFDIGEPCTRTHSISVRSWVLDKDGSFRELDEWRAQRGY</sequence>
<evidence type="ECO:0000313" key="1">
    <source>
        <dbReference type="EMBL" id="TGO87702.1"/>
    </source>
</evidence>
<organism evidence="1 2">
    <name type="scientific">Botrytis porri</name>
    <dbReference type="NCBI Taxonomy" id="87229"/>
    <lineage>
        <taxon>Eukaryota</taxon>
        <taxon>Fungi</taxon>
        <taxon>Dikarya</taxon>
        <taxon>Ascomycota</taxon>
        <taxon>Pezizomycotina</taxon>
        <taxon>Leotiomycetes</taxon>
        <taxon>Helotiales</taxon>
        <taxon>Sclerotiniaceae</taxon>
        <taxon>Botrytis</taxon>
    </lineage>
</organism>
<gene>
    <name evidence="1" type="ORF">BPOR_0209g00100</name>
</gene>
<evidence type="ECO:0008006" key="3">
    <source>
        <dbReference type="Google" id="ProtNLM"/>
    </source>
</evidence>
<proteinExistence type="predicted"/>
<reference evidence="1 2" key="1">
    <citation type="submission" date="2017-12" db="EMBL/GenBank/DDBJ databases">
        <title>Comparative genomics of Botrytis spp.</title>
        <authorList>
            <person name="Valero-Jimenez C.A."/>
            <person name="Tapia P."/>
            <person name="Veloso J."/>
            <person name="Silva-Moreno E."/>
            <person name="Staats M."/>
            <person name="Valdes J.H."/>
            <person name="Van Kan J.A.L."/>
        </authorList>
    </citation>
    <scope>NUCLEOTIDE SEQUENCE [LARGE SCALE GENOMIC DNA]</scope>
    <source>
        <strain evidence="1 2">MUCL3349</strain>
    </source>
</reference>
<dbReference type="Proteomes" id="UP000297280">
    <property type="component" value="Unassembled WGS sequence"/>
</dbReference>
<accession>A0A4Z1KRH3</accession>
<evidence type="ECO:0000313" key="2">
    <source>
        <dbReference type="Proteomes" id="UP000297280"/>
    </source>
</evidence>
<dbReference type="AlphaFoldDB" id="A0A4Z1KRH3"/>